<sequence length="100" mass="11333">MFLFILLLIIPLTLIEDKLTSYTEAFIYTLTALIFFGRAGFEPESIVGHVIIVIVTVIGVIIHGLILSKAIDYVTHLPVVRKLKNHYRNKKDPKNLRKGS</sequence>
<keyword evidence="1" id="KW-0812">Transmembrane</keyword>
<evidence type="ECO:0000313" key="3">
    <source>
        <dbReference type="Proteomes" id="UP001221597"/>
    </source>
</evidence>
<keyword evidence="1" id="KW-0472">Membrane</keyword>
<name>A0ABY8J148_9BACI</name>
<evidence type="ECO:0000256" key="1">
    <source>
        <dbReference type="SAM" id="Phobius"/>
    </source>
</evidence>
<feature type="transmembrane region" description="Helical" evidence="1">
    <location>
        <begin position="46"/>
        <end position="67"/>
    </location>
</feature>
<reference evidence="2 3" key="1">
    <citation type="submission" date="2023-04" db="EMBL/GenBank/DDBJ databases">
        <title>Genome sequence of Halobacillus naozhouensis KACC 21980.</title>
        <authorList>
            <person name="Kim S."/>
            <person name="Heo J."/>
            <person name="Kwon S.-W."/>
        </authorList>
    </citation>
    <scope>NUCLEOTIDE SEQUENCE [LARGE SCALE GENOMIC DNA]</scope>
    <source>
        <strain evidence="2 3">KCTC 13234</strain>
    </source>
</reference>
<keyword evidence="3" id="KW-1185">Reference proteome</keyword>
<evidence type="ECO:0008006" key="4">
    <source>
        <dbReference type="Google" id="ProtNLM"/>
    </source>
</evidence>
<organism evidence="2 3">
    <name type="scientific">Halobacillus naozhouensis</name>
    <dbReference type="NCBI Taxonomy" id="554880"/>
    <lineage>
        <taxon>Bacteria</taxon>
        <taxon>Bacillati</taxon>
        <taxon>Bacillota</taxon>
        <taxon>Bacilli</taxon>
        <taxon>Bacillales</taxon>
        <taxon>Bacillaceae</taxon>
        <taxon>Halobacillus</taxon>
    </lineage>
</organism>
<evidence type="ECO:0000313" key="2">
    <source>
        <dbReference type="EMBL" id="WFT75796.1"/>
    </source>
</evidence>
<accession>A0ABY8J148</accession>
<protein>
    <recommendedName>
        <fullName evidence="4">Transporter</fullName>
    </recommendedName>
</protein>
<proteinExistence type="predicted"/>
<keyword evidence="1" id="KW-1133">Transmembrane helix</keyword>
<dbReference type="RefSeq" id="WP_283077759.1">
    <property type="nucleotide sequence ID" value="NZ_CP121671.1"/>
</dbReference>
<dbReference type="EMBL" id="CP121671">
    <property type="protein sequence ID" value="WFT75796.1"/>
    <property type="molecule type" value="Genomic_DNA"/>
</dbReference>
<gene>
    <name evidence="2" type="ORF">P9989_05270</name>
</gene>
<dbReference type="Proteomes" id="UP001221597">
    <property type="component" value="Chromosome"/>
</dbReference>